<evidence type="ECO:0000313" key="2">
    <source>
        <dbReference type="Proteomes" id="UP000604117"/>
    </source>
</evidence>
<proteinExistence type="predicted"/>
<dbReference type="Proteomes" id="UP000604117">
    <property type="component" value="Unassembled WGS sequence"/>
</dbReference>
<comment type="caution">
    <text evidence="1">The sequence shown here is derived from an EMBL/GenBank/DDBJ whole genome shotgun (WGS) entry which is preliminary data.</text>
</comment>
<evidence type="ECO:0000313" key="1">
    <source>
        <dbReference type="EMBL" id="GIF75498.1"/>
    </source>
</evidence>
<keyword evidence="2" id="KW-1185">Reference proteome</keyword>
<organism evidence="1 2">
    <name type="scientific">Asanoa siamensis</name>
    <dbReference type="NCBI Taxonomy" id="926357"/>
    <lineage>
        <taxon>Bacteria</taxon>
        <taxon>Bacillati</taxon>
        <taxon>Actinomycetota</taxon>
        <taxon>Actinomycetes</taxon>
        <taxon>Micromonosporales</taxon>
        <taxon>Micromonosporaceae</taxon>
        <taxon>Asanoa</taxon>
    </lineage>
</organism>
<dbReference type="EMBL" id="BONE01000044">
    <property type="protein sequence ID" value="GIF75498.1"/>
    <property type="molecule type" value="Genomic_DNA"/>
</dbReference>
<accession>A0ABQ4CW52</accession>
<name>A0ABQ4CW52_9ACTN</name>
<reference evidence="1 2" key="1">
    <citation type="submission" date="2021-01" db="EMBL/GenBank/DDBJ databases">
        <title>Whole genome shotgun sequence of Asanoa siamensis NBRC 107932.</title>
        <authorList>
            <person name="Komaki H."/>
            <person name="Tamura T."/>
        </authorList>
    </citation>
    <scope>NUCLEOTIDE SEQUENCE [LARGE SCALE GENOMIC DNA]</scope>
    <source>
        <strain evidence="1 2">NBRC 107932</strain>
    </source>
</reference>
<gene>
    <name evidence="1" type="ORF">Asi02nite_50160</name>
</gene>
<sequence>MAGVTDQDDLGRVVDLLTRQVSHWQAPRWSAPAAAGDGTRGDAVHRLVQRLADLAADVEGRVRQEVPRLDNDTSLPDQLRVVAADLVAAGPSPEVLVAAAGDVAGVRAVL</sequence>
<protein>
    <submittedName>
        <fullName evidence="1">Uncharacterized protein</fullName>
    </submittedName>
</protein>